<name>A0A0E9UAE2_ANGAN</name>
<sequence length="18" mass="2142">MPVNISFCFFFSSFKVLQ</sequence>
<organism evidence="1">
    <name type="scientific">Anguilla anguilla</name>
    <name type="common">European freshwater eel</name>
    <name type="synonym">Muraena anguilla</name>
    <dbReference type="NCBI Taxonomy" id="7936"/>
    <lineage>
        <taxon>Eukaryota</taxon>
        <taxon>Metazoa</taxon>
        <taxon>Chordata</taxon>
        <taxon>Craniata</taxon>
        <taxon>Vertebrata</taxon>
        <taxon>Euteleostomi</taxon>
        <taxon>Actinopterygii</taxon>
        <taxon>Neopterygii</taxon>
        <taxon>Teleostei</taxon>
        <taxon>Anguilliformes</taxon>
        <taxon>Anguillidae</taxon>
        <taxon>Anguilla</taxon>
    </lineage>
</organism>
<dbReference type="AlphaFoldDB" id="A0A0E9UAE2"/>
<proteinExistence type="predicted"/>
<reference evidence="1" key="1">
    <citation type="submission" date="2014-11" db="EMBL/GenBank/DDBJ databases">
        <authorList>
            <person name="Amaro Gonzalez C."/>
        </authorList>
    </citation>
    <scope>NUCLEOTIDE SEQUENCE</scope>
</reference>
<accession>A0A0E9UAE2</accession>
<protein>
    <submittedName>
        <fullName evidence="1">Uncharacterized protein</fullName>
    </submittedName>
</protein>
<dbReference type="EMBL" id="GBXM01046654">
    <property type="protein sequence ID" value="JAH61923.1"/>
    <property type="molecule type" value="Transcribed_RNA"/>
</dbReference>
<evidence type="ECO:0000313" key="1">
    <source>
        <dbReference type="EMBL" id="JAH61923.1"/>
    </source>
</evidence>
<reference evidence="1" key="2">
    <citation type="journal article" date="2015" name="Fish Shellfish Immunol.">
        <title>Early steps in the European eel (Anguilla anguilla)-Vibrio vulnificus interaction in the gills: Role of the RtxA13 toxin.</title>
        <authorList>
            <person name="Callol A."/>
            <person name="Pajuelo D."/>
            <person name="Ebbesson L."/>
            <person name="Teles M."/>
            <person name="MacKenzie S."/>
            <person name="Amaro C."/>
        </authorList>
    </citation>
    <scope>NUCLEOTIDE SEQUENCE</scope>
</reference>